<organism evidence="1 2">
    <name type="scientific">Papillibacter cinnamivorans DSM 12816</name>
    <dbReference type="NCBI Taxonomy" id="1122930"/>
    <lineage>
        <taxon>Bacteria</taxon>
        <taxon>Bacillati</taxon>
        <taxon>Bacillota</taxon>
        <taxon>Clostridia</taxon>
        <taxon>Eubacteriales</taxon>
        <taxon>Oscillospiraceae</taxon>
        <taxon>Papillibacter</taxon>
    </lineage>
</organism>
<dbReference type="EMBL" id="FWXW01000002">
    <property type="protein sequence ID" value="SMC47166.1"/>
    <property type="molecule type" value="Genomic_DNA"/>
</dbReference>
<name>A0A1W1ZFP3_9FIRM</name>
<dbReference type="AlphaFoldDB" id="A0A1W1ZFP3"/>
<keyword evidence="2" id="KW-1185">Reference proteome</keyword>
<evidence type="ECO:0000313" key="1">
    <source>
        <dbReference type="EMBL" id="SMC47166.1"/>
    </source>
</evidence>
<protein>
    <recommendedName>
        <fullName evidence="3">Zinc dependent phospholipase C</fullName>
    </recommendedName>
</protein>
<accession>A0A1W1ZFP3</accession>
<dbReference type="Proteomes" id="UP000192790">
    <property type="component" value="Unassembled WGS sequence"/>
</dbReference>
<gene>
    <name evidence="1" type="ORF">SAMN02745168_1031</name>
</gene>
<dbReference type="OrthoDB" id="9810528at2"/>
<dbReference type="STRING" id="1122930.SAMN02745168_1031"/>
<sequence>MPACAAHYQFGQDVLHRLDEHWKSCALAHKREYDIGLQGPDPFFYYKPYRRNEVVRYGEERHGLPACRMFVPILEKVHEGAALSYMMGLICHYSLDKTCHPYVFAHCKTIDQHEQMESAFDRQILSARGWTEPRYLCLNPDGLDYPAMASLWPGMDGETLRKCVKSQRRLIRLLDYKRVLKVCQTVINKPGRFTAMSLPSCVPGNQAEHVRHLDALYRKALEECPELIRAACESMGKKPVSCRGFEQNYKGEPAPGQDGAATVTP</sequence>
<dbReference type="RefSeq" id="WP_084233671.1">
    <property type="nucleotide sequence ID" value="NZ_FWXW01000002.1"/>
</dbReference>
<reference evidence="1 2" key="1">
    <citation type="submission" date="2017-04" db="EMBL/GenBank/DDBJ databases">
        <authorList>
            <person name="Afonso C.L."/>
            <person name="Miller P.J."/>
            <person name="Scott M.A."/>
            <person name="Spackman E."/>
            <person name="Goraichik I."/>
            <person name="Dimitrov K.M."/>
            <person name="Suarez D.L."/>
            <person name="Swayne D.E."/>
        </authorList>
    </citation>
    <scope>NUCLEOTIDE SEQUENCE [LARGE SCALE GENOMIC DNA]</scope>
    <source>
        <strain evidence="1 2">DSM 12816</strain>
    </source>
</reference>
<evidence type="ECO:0000313" key="2">
    <source>
        <dbReference type="Proteomes" id="UP000192790"/>
    </source>
</evidence>
<proteinExistence type="predicted"/>
<evidence type="ECO:0008006" key="3">
    <source>
        <dbReference type="Google" id="ProtNLM"/>
    </source>
</evidence>